<comment type="similarity">
    <text evidence="1">Belongs to the bacterial solute-binding protein 8 family.</text>
</comment>
<gene>
    <name evidence="3" type="ORF">DWY25_16470</name>
</gene>
<evidence type="ECO:0000313" key="3">
    <source>
        <dbReference type="EMBL" id="RGR67816.1"/>
    </source>
</evidence>
<feature type="domain" description="Fe/B12 periplasmic-binding" evidence="2">
    <location>
        <begin position="81"/>
        <end position="346"/>
    </location>
</feature>
<dbReference type="InterPro" id="IPR002491">
    <property type="entry name" value="ABC_transptr_periplasmic_BD"/>
</dbReference>
<reference evidence="3 4" key="1">
    <citation type="submission" date="2018-08" db="EMBL/GenBank/DDBJ databases">
        <title>A genome reference for cultivated species of the human gut microbiota.</title>
        <authorList>
            <person name="Zou Y."/>
            <person name="Xue W."/>
            <person name="Luo G."/>
        </authorList>
    </citation>
    <scope>NUCLEOTIDE SEQUENCE [LARGE SCALE GENOMIC DNA]</scope>
    <source>
        <strain evidence="3 4">AF24-29</strain>
    </source>
</reference>
<sequence length="348" mass="37467">MMKSGGLKMSRKPDMFLSEFKVKNKAFKVLAALMILAAMAGCQTTPAATPRPEENAAAASYPLTFTDALDREITLSQAPQRPAVLFSSYAELWQLAGGDVAVTVGDSVKRGFVNAGTPLVDDGAGLKIDAEQLIARQPDFVIASADMGAQAELCDQLGGYGIPCAALKEESFADYLSLLKLFTQITGNTEAYQTYGLNVQQEIETLLTEVKQARSGQEPVSVLFIRAGSGYSATKAKTAKDHFVGGMLEELGAVNIADEAGALSEGLALESILLNQPDVILIVPQGNEEAARAYMDSLLEESGWRDLEAVKNGRCTYLSKDLFHYKPNARWAEAYRVLAGLLYPESFS</sequence>
<organism evidence="3 4">
    <name type="scientific">Holdemania filiformis</name>
    <dbReference type="NCBI Taxonomy" id="61171"/>
    <lineage>
        <taxon>Bacteria</taxon>
        <taxon>Bacillati</taxon>
        <taxon>Bacillota</taxon>
        <taxon>Erysipelotrichia</taxon>
        <taxon>Erysipelotrichales</taxon>
        <taxon>Erysipelotrichaceae</taxon>
        <taxon>Holdemania</taxon>
    </lineage>
</organism>
<proteinExistence type="inferred from homology"/>
<comment type="caution">
    <text evidence="3">The sequence shown here is derived from an EMBL/GenBank/DDBJ whole genome shotgun (WGS) entry which is preliminary data.</text>
</comment>
<dbReference type="PANTHER" id="PTHR30535:SF34">
    <property type="entry name" value="MOLYBDATE-BINDING PROTEIN MOLA"/>
    <property type="match status" value="1"/>
</dbReference>
<dbReference type="Pfam" id="PF01497">
    <property type="entry name" value="Peripla_BP_2"/>
    <property type="match status" value="1"/>
</dbReference>
<dbReference type="AlphaFoldDB" id="A0A412FI45"/>
<dbReference type="SUPFAM" id="SSF53807">
    <property type="entry name" value="Helical backbone' metal receptor"/>
    <property type="match status" value="1"/>
</dbReference>
<accession>A0A412FI45</accession>
<evidence type="ECO:0000259" key="2">
    <source>
        <dbReference type="PROSITE" id="PS50983"/>
    </source>
</evidence>
<dbReference type="Gene3D" id="3.40.50.1980">
    <property type="entry name" value="Nitrogenase molybdenum iron protein domain"/>
    <property type="match status" value="2"/>
</dbReference>
<name>A0A412FI45_9FIRM</name>
<keyword evidence="4" id="KW-1185">Reference proteome</keyword>
<evidence type="ECO:0000256" key="1">
    <source>
        <dbReference type="ARBA" id="ARBA00008814"/>
    </source>
</evidence>
<dbReference type="Proteomes" id="UP000284178">
    <property type="component" value="Unassembled WGS sequence"/>
</dbReference>
<dbReference type="InterPro" id="IPR050902">
    <property type="entry name" value="ABC_Transporter_SBP"/>
</dbReference>
<dbReference type="GO" id="GO:0071281">
    <property type="term" value="P:cellular response to iron ion"/>
    <property type="evidence" value="ECO:0007669"/>
    <property type="project" value="TreeGrafter"/>
</dbReference>
<evidence type="ECO:0000313" key="4">
    <source>
        <dbReference type="Proteomes" id="UP000284178"/>
    </source>
</evidence>
<dbReference type="PANTHER" id="PTHR30535">
    <property type="entry name" value="VITAMIN B12-BINDING PROTEIN"/>
    <property type="match status" value="1"/>
</dbReference>
<dbReference type="PROSITE" id="PS50983">
    <property type="entry name" value="FE_B12_PBP"/>
    <property type="match status" value="1"/>
</dbReference>
<protein>
    <submittedName>
        <fullName evidence="3">ABC transporter substrate-binding protein</fullName>
    </submittedName>
</protein>
<dbReference type="EMBL" id="QRUP01000030">
    <property type="protein sequence ID" value="RGR67816.1"/>
    <property type="molecule type" value="Genomic_DNA"/>
</dbReference>